<dbReference type="Gene3D" id="3.10.129.10">
    <property type="entry name" value="Hotdog Thioesterase"/>
    <property type="match status" value="1"/>
</dbReference>
<keyword evidence="5" id="KW-1185">Reference proteome</keyword>
<evidence type="ECO:0000256" key="1">
    <source>
        <dbReference type="ARBA" id="ARBA00005953"/>
    </source>
</evidence>
<evidence type="ECO:0000259" key="3">
    <source>
        <dbReference type="Pfam" id="PF03061"/>
    </source>
</evidence>
<protein>
    <submittedName>
        <fullName evidence="4">YbgC/FadM family acyl-CoA thioesterase</fullName>
        <ecNumber evidence="4">3.1.2.-</ecNumber>
    </submittedName>
</protein>
<dbReference type="CDD" id="cd00586">
    <property type="entry name" value="4HBT"/>
    <property type="match status" value="1"/>
</dbReference>
<name>A0ABV7VCM5_9PROT</name>
<dbReference type="EC" id="3.1.2.-" evidence="4"/>
<dbReference type="Pfam" id="PF03061">
    <property type="entry name" value="4HBT"/>
    <property type="match status" value="1"/>
</dbReference>
<comment type="similarity">
    <text evidence="1">Belongs to the 4-hydroxybenzoyl-CoA thioesterase family.</text>
</comment>
<dbReference type="NCBIfam" id="TIGR00051">
    <property type="entry name" value="YbgC/FadM family acyl-CoA thioesterase"/>
    <property type="match status" value="1"/>
</dbReference>
<reference evidence="5" key="1">
    <citation type="journal article" date="2019" name="Int. J. Syst. Evol. Microbiol.">
        <title>The Global Catalogue of Microorganisms (GCM) 10K type strain sequencing project: providing services to taxonomists for standard genome sequencing and annotation.</title>
        <authorList>
            <consortium name="The Broad Institute Genomics Platform"/>
            <consortium name="The Broad Institute Genome Sequencing Center for Infectious Disease"/>
            <person name="Wu L."/>
            <person name="Ma J."/>
        </authorList>
    </citation>
    <scope>NUCLEOTIDE SEQUENCE [LARGE SCALE GENOMIC DNA]</scope>
    <source>
        <strain evidence="5">KCTC 42182</strain>
    </source>
</reference>
<evidence type="ECO:0000256" key="2">
    <source>
        <dbReference type="ARBA" id="ARBA00022801"/>
    </source>
</evidence>
<organism evidence="4 5">
    <name type="scientific">Ferrovibrio xuzhouensis</name>
    <dbReference type="NCBI Taxonomy" id="1576914"/>
    <lineage>
        <taxon>Bacteria</taxon>
        <taxon>Pseudomonadati</taxon>
        <taxon>Pseudomonadota</taxon>
        <taxon>Alphaproteobacteria</taxon>
        <taxon>Rhodospirillales</taxon>
        <taxon>Rhodospirillaceae</taxon>
        <taxon>Ferrovibrio</taxon>
    </lineage>
</organism>
<keyword evidence="2 4" id="KW-0378">Hydrolase</keyword>
<dbReference type="Proteomes" id="UP001595711">
    <property type="component" value="Unassembled WGS sequence"/>
</dbReference>
<sequence length="156" mass="16979">MPEQAAGQGTGQGFVHRYPLRVQWEDTDAAGIVYYANYLRYIERGRSDLLLAHGIDQRGLMDGGESDGRGGAAFAVRACNVEYLKPARLHEDLVVTTAITALRGATVEARQDVWRGEELLVSAEVRLACIDGRGRARRVPPAVAAVFATLSPNLSR</sequence>
<feature type="domain" description="Thioesterase" evidence="3">
    <location>
        <begin position="31"/>
        <end position="120"/>
    </location>
</feature>
<dbReference type="PANTHER" id="PTHR31793:SF37">
    <property type="entry name" value="ACYL-COA THIOESTER HYDROLASE YBGC"/>
    <property type="match status" value="1"/>
</dbReference>
<dbReference type="SUPFAM" id="SSF54637">
    <property type="entry name" value="Thioesterase/thiol ester dehydrase-isomerase"/>
    <property type="match status" value="1"/>
</dbReference>
<dbReference type="RefSeq" id="WP_379721760.1">
    <property type="nucleotide sequence ID" value="NZ_JBHRYJ010000001.1"/>
</dbReference>
<gene>
    <name evidence="4" type="ORF">ACFOOQ_03345</name>
</gene>
<dbReference type="InterPro" id="IPR029069">
    <property type="entry name" value="HotDog_dom_sf"/>
</dbReference>
<accession>A0ABV7VCM5</accession>
<dbReference type="InterPro" id="IPR006683">
    <property type="entry name" value="Thioestr_dom"/>
</dbReference>
<dbReference type="GO" id="GO:0016787">
    <property type="term" value="F:hydrolase activity"/>
    <property type="evidence" value="ECO:0007669"/>
    <property type="project" value="UniProtKB-KW"/>
</dbReference>
<comment type="caution">
    <text evidence="4">The sequence shown here is derived from an EMBL/GenBank/DDBJ whole genome shotgun (WGS) entry which is preliminary data.</text>
</comment>
<dbReference type="InterPro" id="IPR050563">
    <property type="entry name" value="4-hydroxybenzoyl-CoA_TE"/>
</dbReference>
<dbReference type="InterPro" id="IPR006684">
    <property type="entry name" value="YbgC/YbaW"/>
</dbReference>
<dbReference type="EMBL" id="JBHRYJ010000001">
    <property type="protein sequence ID" value="MFC3674562.1"/>
    <property type="molecule type" value="Genomic_DNA"/>
</dbReference>
<evidence type="ECO:0000313" key="4">
    <source>
        <dbReference type="EMBL" id="MFC3674562.1"/>
    </source>
</evidence>
<dbReference type="PANTHER" id="PTHR31793">
    <property type="entry name" value="4-HYDROXYBENZOYL-COA THIOESTERASE FAMILY MEMBER"/>
    <property type="match status" value="1"/>
</dbReference>
<dbReference type="PIRSF" id="PIRSF003230">
    <property type="entry name" value="YbgC"/>
    <property type="match status" value="1"/>
</dbReference>
<evidence type="ECO:0000313" key="5">
    <source>
        <dbReference type="Proteomes" id="UP001595711"/>
    </source>
</evidence>
<proteinExistence type="inferred from homology"/>